<dbReference type="GO" id="GO:0003882">
    <property type="term" value="F:CDP-diacylglycerol-serine O-phosphatidyltransferase activity"/>
    <property type="evidence" value="ECO:0007669"/>
    <property type="project" value="UniProtKB-EC"/>
</dbReference>
<evidence type="ECO:0000256" key="16">
    <source>
        <dbReference type="SAM" id="Phobius"/>
    </source>
</evidence>
<feature type="transmembrane region" description="Helical" evidence="16">
    <location>
        <begin position="72"/>
        <end position="91"/>
    </location>
</feature>
<dbReference type="InterPro" id="IPR050324">
    <property type="entry name" value="CDP-alcohol_PTase-I"/>
</dbReference>
<evidence type="ECO:0000256" key="15">
    <source>
        <dbReference type="RuleBase" id="RU003750"/>
    </source>
</evidence>
<evidence type="ECO:0000256" key="8">
    <source>
        <dbReference type="ARBA" id="ARBA00022692"/>
    </source>
</evidence>
<keyword evidence="12" id="KW-0594">Phospholipid biosynthesis</keyword>
<evidence type="ECO:0000256" key="9">
    <source>
        <dbReference type="ARBA" id="ARBA00022989"/>
    </source>
</evidence>
<dbReference type="GO" id="GO:0016020">
    <property type="term" value="C:membrane"/>
    <property type="evidence" value="ECO:0007669"/>
    <property type="project" value="InterPro"/>
</dbReference>
<dbReference type="GO" id="GO:0008654">
    <property type="term" value="P:phospholipid biosynthetic process"/>
    <property type="evidence" value="ECO:0007669"/>
    <property type="project" value="UniProtKB-KW"/>
</dbReference>
<name>A0A380MRX0_9GAMM</name>
<keyword evidence="9 16" id="KW-1133">Transmembrane helix</keyword>
<evidence type="ECO:0000256" key="5">
    <source>
        <dbReference type="ARBA" id="ARBA00017171"/>
    </source>
</evidence>
<evidence type="ECO:0000256" key="3">
    <source>
        <dbReference type="ARBA" id="ARBA00010441"/>
    </source>
</evidence>
<organism evidence="17 18">
    <name type="scientific">Suttonella ornithocola</name>
    <dbReference type="NCBI Taxonomy" id="279832"/>
    <lineage>
        <taxon>Bacteria</taxon>
        <taxon>Pseudomonadati</taxon>
        <taxon>Pseudomonadota</taxon>
        <taxon>Gammaproteobacteria</taxon>
        <taxon>Cardiobacteriales</taxon>
        <taxon>Cardiobacteriaceae</taxon>
        <taxon>Suttonella</taxon>
    </lineage>
</organism>
<dbReference type="InterPro" id="IPR043130">
    <property type="entry name" value="CDP-OH_PTrfase_TM_dom"/>
</dbReference>
<keyword evidence="10" id="KW-0443">Lipid metabolism</keyword>
<keyword evidence="18" id="KW-1185">Reference proteome</keyword>
<evidence type="ECO:0000313" key="18">
    <source>
        <dbReference type="Proteomes" id="UP000254601"/>
    </source>
</evidence>
<dbReference type="AlphaFoldDB" id="A0A380MRX0"/>
<feature type="transmembrane region" description="Helical" evidence="16">
    <location>
        <begin position="34"/>
        <end position="51"/>
    </location>
</feature>
<evidence type="ECO:0000256" key="1">
    <source>
        <dbReference type="ARBA" id="ARBA00000287"/>
    </source>
</evidence>
<dbReference type="PROSITE" id="PS00379">
    <property type="entry name" value="CDP_ALCOHOL_P_TRANSF"/>
    <property type="match status" value="1"/>
</dbReference>
<evidence type="ECO:0000256" key="2">
    <source>
        <dbReference type="ARBA" id="ARBA00004127"/>
    </source>
</evidence>
<evidence type="ECO:0000256" key="10">
    <source>
        <dbReference type="ARBA" id="ARBA00023098"/>
    </source>
</evidence>
<evidence type="ECO:0000256" key="11">
    <source>
        <dbReference type="ARBA" id="ARBA00023136"/>
    </source>
</evidence>
<reference evidence="17 18" key="1">
    <citation type="submission" date="2018-06" db="EMBL/GenBank/DDBJ databases">
        <authorList>
            <consortium name="Pathogen Informatics"/>
            <person name="Doyle S."/>
        </authorList>
    </citation>
    <scope>NUCLEOTIDE SEQUENCE [LARGE SCALE GENOMIC DNA]</scope>
    <source>
        <strain evidence="17 18">NCTC13337</strain>
    </source>
</reference>
<dbReference type="Proteomes" id="UP000254601">
    <property type="component" value="Unassembled WGS sequence"/>
</dbReference>
<comment type="subcellular location">
    <subcellularLocation>
        <location evidence="2">Endomembrane system</location>
        <topology evidence="2">Multi-pass membrane protein</topology>
    </subcellularLocation>
</comment>
<keyword evidence="8 16" id="KW-0812">Transmembrane</keyword>
<keyword evidence="7 15" id="KW-0808">Transferase</keyword>
<evidence type="ECO:0000256" key="6">
    <source>
        <dbReference type="ARBA" id="ARBA00022516"/>
    </source>
</evidence>
<feature type="transmembrane region" description="Helical" evidence="16">
    <location>
        <begin position="165"/>
        <end position="185"/>
    </location>
</feature>
<evidence type="ECO:0000256" key="7">
    <source>
        <dbReference type="ARBA" id="ARBA00022679"/>
    </source>
</evidence>
<dbReference type="GO" id="GO:0012505">
    <property type="term" value="C:endomembrane system"/>
    <property type="evidence" value="ECO:0007669"/>
    <property type="project" value="UniProtKB-SubCell"/>
</dbReference>
<evidence type="ECO:0000256" key="13">
    <source>
        <dbReference type="ARBA" id="ARBA00023264"/>
    </source>
</evidence>
<feature type="transmembrane region" description="Helical" evidence="16">
    <location>
        <begin position="7"/>
        <end position="28"/>
    </location>
</feature>
<dbReference type="PANTHER" id="PTHR14269:SF61">
    <property type="entry name" value="CDP-DIACYLGLYCEROL--SERINE O-PHOSPHATIDYLTRANSFERASE"/>
    <property type="match status" value="1"/>
</dbReference>
<feature type="transmembrane region" description="Helical" evidence="16">
    <location>
        <begin position="220"/>
        <end position="240"/>
    </location>
</feature>
<dbReference type="InterPro" id="IPR004533">
    <property type="entry name" value="CDP-diaglyc--ser_O-PTrfase"/>
</dbReference>
<keyword evidence="13" id="KW-1208">Phospholipid metabolism</keyword>
<sequence>MTSPSRGVYILPNLVTTAAMFCGFYAILASADGRFAFAAALIFVAMIFDGLDGRVARLTGTQSDFGVQYDSLSDLVSFGVAPAMVMYQWSLHLIAEEPMVPSRLGWMAAFIYAVCAALRLARFNTQVNVVDKAFFVGLPSPASAGVVAGFVWVGTHYDWSPKAVTLVATGLLILCGLAMVTNIKYFSGKSLKIEGRIPFTYAVIPAIILALVFLEPAPMLFGLFVVYALHGPVWMIWRWYKKRRPR</sequence>
<dbReference type="PANTHER" id="PTHR14269">
    <property type="entry name" value="CDP-DIACYLGLYCEROL--GLYCEROL-3-PHOSPHATE 3-PHOSPHATIDYLTRANSFERASE-RELATED"/>
    <property type="match status" value="1"/>
</dbReference>
<protein>
    <recommendedName>
        <fullName evidence="5">CDP-diacylglycerol--serine O-phosphatidyltransferase</fullName>
        <ecNumber evidence="4">2.7.8.8</ecNumber>
    </recommendedName>
    <alternativeName>
        <fullName evidence="14">Phosphatidylserine synthase</fullName>
    </alternativeName>
</protein>
<evidence type="ECO:0000313" key="17">
    <source>
        <dbReference type="EMBL" id="SUO95389.1"/>
    </source>
</evidence>
<keyword evidence="6" id="KW-0444">Lipid biosynthesis</keyword>
<evidence type="ECO:0000256" key="12">
    <source>
        <dbReference type="ARBA" id="ARBA00023209"/>
    </source>
</evidence>
<dbReference type="OrthoDB" id="9777147at2"/>
<evidence type="ECO:0000256" key="14">
    <source>
        <dbReference type="ARBA" id="ARBA00032361"/>
    </source>
</evidence>
<comment type="catalytic activity">
    <reaction evidence="1">
        <text>a CDP-1,2-diacyl-sn-glycerol + L-serine = a 1,2-diacyl-sn-glycero-3-phospho-L-serine + CMP + H(+)</text>
        <dbReference type="Rhea" id="RHEA:16913"/>
        <dbReference type="ChEBI" id="CHEBI:15378"/>
        <dbReference type="ChEBI" id="CHEBI:33384"/>
        <dbReference type="ChEBI" id="CHEBI:57262"/>
        <dbReference type="ChEBI" id="CHEBI:58332"/>
        <dbReference type="ChEBI" id="CHEBI:60377"/>
        <dbReference type="EC" id="2.7.8.8"/>
    </reaction>
</comment>
<dbReference type="Pfam" id="PF01066">
    <property type="entry name" value="CDP-OH_P_transf"/>
    <property type="match status" value="1"/>
</dbReference>
<dbReference type="InterPro" id="IPR048254">
    <property type="entry name" value="CDP_ALCOHOL_P_TRANSF_CS"/>
</dbReference>
<gene>
    <name evidence="17" type="ORF">NCTC13337_01287</name>
</gene>
<dbReference type="RefSeq" id="WP_072575531.1">
    <property type="nucleotide sequence ID" value="NZ_LWHB01000012.1"/>
</dbReference>
<dbReference type="EMBL" id="UHIC01000001">
    <property type="protein sequence ID" value="SUO95389.1"/>
    <property type="molecule type" value="Genomic_DNA"/>
</dbReference>
<dbReference type="Gene3D" id="1.20.120.1760">
    <property type="match status" value="1"/>
</dbReference>
<evidence type="ECO:0000256" key="4">
    <source>
        <dbReference type="ARBA" id="ARBA00013174"/>
    </source>
</evidence>
<keyword evidence="11 16" id="KW-0472">Membrane</keyword>
<feature type="transmembrane region" description="Helical" evidence="16">
    <location>
        <begin position="133"/>
        <end position="153"/>
    </location>
</feature>
<dbReference type="NCBIfam" id="TIGR00473">
    <property type="entry name" value="pssA"/>
    <property type="match status" value="1"/>
</dbReference>
<accession>A0A380MRX0</accession>
<dbReference type="EC" id="2.7.8.8" evidence="4"/>
<feature type="transmembrane region" description="Helical" evidence="16">
    <location>
        <begin position="103"/>
        <end position="121"/>
    </location>
</feature>
<comment type="similarity">
    <text evidence="3 15">Belongs to the CDP-alcohol phosphatidyltransferase class-I family.</text>
</comment>
<proteinExistence type="inferred from homology"/>
<feature type="transmembrane region" description="Helical" evidence="16">
    <location>
        <begin position="197"/>
        <end position="214"/>
    </location>
</feature>
<dbReference type="InterPro" id="IPR000462">
    <property type="entry name" value="CDP-OH_P_trans"/>
</dbReference>